<comment type="caution">
    <text evidence="2">The sequence shown here is derived from an EMBL/GenBank/DDBJ whole genome shotgun (WGS) entry which is preliminary data.</text>
</comment>
<accession>A0A563F212</accession>
<feature type="compositionally biased region" description="Low complexity" evidence="1">
    <location>
        <begin position="165"/>
        <end position="176"/>
    </location>
</feature>
<dbReference type="Proteomes" id="UP000316639">
    <property type="component" value="Unassembled WGS sequence"/>
</dbReference>
<sequence length="184" mass="20881">MHIGPHIGATDQWLVDVPTVRWLLARVAAGDIGPIEATDILRQVAKWNTGCCYWCDLAAPSYPEALRRYQEMRAAWQREQDQMTAVTHPYLLDNGLVHTTDCTRCQPPREPGHPGCDLHAYTAWHSALQGDLDQIMAALREEARTTRRISTEELLQWLRQRNPAAADPRCPACAPRMPDEWNSD</sequence>
<evidence type="ECO:0000256" key="1">
    <source>
        <dbReference type="SAM" id="MobiDB-lite"/>
    </source>
</evidence>
<dbReference type="AlphaFoldDB" id="A0A563F212"/>
<reference evidence="2 3" key="1">
    <citation type="submission" date="2019-07" db="EMBL/GenBank/DDBJ databases">
        <title>Lentzea xizangensis sp. nov., isolated from Qinghai-Tibetan Plateau Soils.</title>
        <authorList>
            <person name="Huang J."/>
        </authorList>
    </citation>
    <scope>NUCLEOTIDE SEQUENCE [LARGE SCALE GENOMIC DNA]</scope>
    <source>
        <strain evidence="2 3">FXJ1.1311</strain>
    </source>
</reference>
<feature type="region of interest" description="Disordered" evidence="1">
    <location>
        <begin position="165"/>
        <end position="184"/>
    </location>
</feature>
<keyword evidence="3" id="KW-1185">Reference proteome</keyword>
<organism evidence="2 3">
    <name type="scientific">Lentzea tibetensis</name>
    <dbReference type="NCBI Taxonomy" id="2591470"/>
    <lineage>
        <taxon>Bacteria</taxon>
        <taxon>Bacillati</taxon>
        <taxon>Actinomycetota</taxon>
        <taxon>Actinomycetes</taxon>
        <taxon>Pseudonocardiales</taxon>
        <taxon>Pseudonocardiaceae</taxon>
        <taxon>Lentzea</taxon>
    </lineage>
</organism>
<proteinExistence type="predicted"/>
<protein>
    <submittedName>
        <fullName evidence="2">Uncharacterized protein</fullName>
    </submittedName>
</protein>
<name>A0A563F212_9PSEU</name>
<dbReference type="EMBL" id="VOBR01000001">
    <property type="protein sequence ID" value="TWP54005.1"/>
    <property type="molecule type" value="Genomic_DNA"/>
</dbReference>
<evidence type="ECO:0000313" key="3">
    <source>
        <dbReference type="Proteomes" id="UP000316639"/>
    </source>
</evidence>
<gene>
    <name evidence="2" type="ORF">FKR81_00050</name>
</gene>
<evidence type="ECO:0000313" key="2">
    <source>
        <dbReference type="EMBL" id="TWP54005.1"/>
    </source>
</evidence>